<evidence type="ECO:0000256" key="2">
    <source>
        <dbReference type="ARBA" id="ARBA00007866"/>
    </source>
</evidence>
<reference evidence="21 22" key="1">
    <citation type="submission" date="2022-05" db="EMBL/GenBank/DDBJ databases">
        <title>S8-45 Sphingomonas ultraviolaceadurans.</title>
        <authorList>
            <person name="Liu Y."/>
        </authorList>
    </citation>
    <scope>NUCLEOTIDE SEQUENCE [LARGE SCALE GENOMIC DNA]</scope>
    <source>
        <strain evidence="21 22">S8-45</strain>
    </source>
</reference>
<dbReference type="PRINTS" id="PR01166">
    <property type="entry name" value="CYCOXIDASEII"/>
</dbReference>
<keyword evidence="22" id="KW-1185">Reference proteome</keyword>
<evidence type="ECO:0000256" key="17">
    <source>
        <dbReference type="SAM" id="Phobius"/>
    </source>
</evidence>
<evidence type="ECO:0000256" key="11">
    <source>
        <dbReference type="ARBA" id="ARBA00023136"/>
    </source>
</evidence>
<dbReference type="InterPro" id="IPR014222">
    <property type="entry name" value="Cyt_c_oxidase_su2"/>
</dbReference>
<evidence type="ECO:0000256" key="18">
    <source>
        <dbReference type="SAM" id="SignalP"/>
    </source>
</evidence>
<evidence type="ECO:0000256" key="16">
    <source>
        <dbReference type="SAM" id="MobiDB-lite"/>
    </source>
</evidence>
<evidence type="ECO:0000256" key="4">
    <source>
        <dbReference type="ARBA" id="ARBA00022660"/>
    </source>
</evidence>
<name>A0ABY5MUK9_9SPHN</name>
<comment type="subcellular location">
    <subcellularLocation>
        <location evidence="14">Cell membrane</location>
        <topology evidence="14">Multi-pass membrane protein</topology>
    </subcellularLocation>
    <subcellularLocation>
        <location evidence="1">Membrane</location>
        <topology evidence="1">Multi-pass membrane protein</topology>
    </subcellularLocation>
</comment>
<dbReference type="InterPro" id="IPR002429">
    <property type="entry name" value="CcO_II-like_C"/>
</dbReference>
<comment type="similarity">
    <text evidence="2 14">Belongs to the cytochrome c oxidase subunit 2 family.</text>
</comment>
<dbReference type="InterPro" id="IPR045187">
    <property type="entry name" value="CcO_II"/>
</dbReference>
<dbReference type="InterPro" id="IPR036257">
    <property type="entry name" value="Cyt_c_oxidase_su2_TM_sf"/>
</dbReference>
<keyword evidence="6 15" id="KW-0479">Metal-binding</keyword>
<feature type="transmembrane region" description="Helical" evidence="17">
    <location>
        <begin position="121"/>
        <end position="142"/>
    </location>
</feature>
<dbReference type="PROSITE" id="PS00078">
    <property type="entry name" value="COX2"/>
    <property type="match status" value="1"/>
</dbReference>
<comment type="cofactor">
    <cofactor evidence="15">
        <name>Cu cation</name>
        <dbReference type="ChEBI" id="CHEBI:23378"/>
    </cofactor>
    <text evidence="15">Binds a copper A center.</text>
</comment>
<evidence type="ECO:0000256" key="12">
    <source>
        <dbReference type="ARBA" id="ARBA00024688"/>
    </source>
</evidence>
<accession>A0ABY5MUK9</accession>
<evidence type="ECO:0000256" key="9">
    <source>
        <dbReference type="ARBA" id="ARBA00022989"/>
    </source>
</evidence>
<feature type="transmembrane region" description="Helical" evidence="17">
    <location>
        <begin position="163"/>
        <end position="184"/>
    </location>
</feature>
<dbReference type="Pfam" id="PF00116">
    <property type="entry name" value="COX2"/>
    <property type="match status" value="1"/>
</dbReference>
<evidence type="ECO:0000313" key="21">
    <source>
        <dbReference type="EMBL" id="UUR07099.1"/>
    </source>
</evidence>
<protein>
    <recommendedName>
        <fullName evidence="15">Cytochrome c oxidase subunit 2</fullName>
        <ecNumber evidence="15">7.1.1.9</ecNumber>
    </recommendedName>
</protein>
<keyword evidence="11 17" id="KW-0472">Membrane</keyword>
<sequence length="401" mass="41233">MMKLKTGLIALAAVGMIPMAAQGQTAATPAAPAAQEQAATPAATTGAPAGPNAAAANASATPAAGVDATGASAVAPGGALAAPAFDHAVPVKGVGMPDGRMGLQDQFTPVGREASAFHDNWLLALCAAMSLLVLVLLLWTMVKYRRSAHPTPSRTSHNTFVEVVWTLVPVLVLVAIAVPSIRLIRHQYSPPPADLTIKVIGNQWYWSYQYPDNGGFEIVSNMLKERGEVAAGARFRTDADGPRLLAVDERLVIPAGKVVKFIVTSNDVIHSFAMPAFWTKTDANPGILNETWVKVDKPGVYFGQCSELCGARHAFMPIAIEVVAPERFAQWVSTKGGTMPGATPAVAPADSTAATQVSPAAVTAPAPAAGAATAAPPTAPQSAAPGNTTPSVANRATDGSN</sequence>
<evidence type="ECO:0000256" key="6">
    <source>
        <dbReference type="ARBA" id="ARBA00022723"/>
    </source>
</evidence>
<proteinExistence type="inferred from homology"/>
<dbReference type="Gene3D" id="1.10.287.90">
    <property type="match status" value="1"/>
</dbReference>
<keyword evidence="10 15" id="KW-0186">Copper</keyword>
<dbReference type="PROSITE" id="PS50999">
    <property type="entry name" value="COX2_TM"/>
    <property type="match status" value="1"/>
</dbReference>
<evidence type="ECO:0000259" key="20">
    <source>
        <dbReference type="PROSITE" id="PS50999"/>
    </source>
</evidence>
<dbReference type="SUPFAM" id="SSF49503">
    <property type="entry name" value="Cupredoxins"/>
    <property type="match status" value="1"/>
</dbReference>
<dbReference type="PROSITE" id="PS50857">
    <property type="entry name" value="COX2_CUA"/>
    <property type="match status" value="1"/>
</dbReference>
<evidence type="ECO:0000259" key="19">
    <source>
        <dbReference type="PROSITE" id="PS50857"/>
    </source>
</evidence>
<evidence type="ECO:0000256" key="14">
    <source>
        <dbReference type="RuleBase" id="RU000456"/>
    </source>
</evidence>
<feature type="compositionally biased region" description="Polar residues" evidence="16">
    <location>
        <begin position="387"/>
        <end position="401"/>
    </location>
</feature>
<dbReference type="NCBIfam" id="TIGR02866">
    <property type="entry name" value="CoxB"/>
    <property type="match status" value="1"/>
</dbReference>
<keyword evidence="18" id="KW-0732">Signal</keyword>
<keyword evidence="4 14" id="KW-0679">Respiratory chain</keyword>
<dbReference type="InterPro" id="IPR001505">
    <property type="entry name" value="Copper_CuA"/>
</dbReference>
<gene>
    <name evidence="21" type="primary">coxB</name>
    <name evidence="21" type="ORF">M1K48_09075</name>
</gene>
<keyword evidence="5 14" id="KW-0812">Transmembrane</keyword>
<keyword evidence="3 14" id="KW-0813">Transport</keyword>
<evidence type="ECO:0000256" key="13">
    <source>
        <dbReference type="ARBA" id="ARBA00047816"/>
    </source>
</evidence>
<dbReference type="EC" id="7.1.1.9" evidence="15"/>
<evidence type="ECO:0000256" key="15">
    <source>
        <dbReference type="RuleBase" id="RU004024"/>
    </source>
</evidence>
<comment type="catalytic activity">
    <reaction evidence="13 15">
        <text>4 Fe(II)-[cytochrome c] + O2 + 8 H(+)(in) = 4 Fe(III)-[cytochrome c] + 2 H2O + 4 H(+)(out)</text>
        <dbReference type="Rhea" id="RHEA:11436"/>
        <dbReference type="Rhea" id="RHEA-COMP:10350"/>
        <dbReference type="Rhea" id="RHEA-COMP:14399"/>
        <dbReference type="ChEBI" id="CHEBI:15377"/>
        <dbReference type="ChEBI" id="CHEBI:15378"/>
        <dbReference type="ChEBI" id="CHEBI:15379"/>
        <dbReference type="ChEBI" id="CHEBI:29033"/>
        <dbReference type="ChEBI" id="CHEBI:29034"/>
        <dbReference type="EC" id="7.1.1.9"/>
    </reaction>
</comment>
<keyword evidence="8 14" id="KW-0249">Electron transport</keyword>
<feature type="chain" id="PRO_5045936283" description="Cytochrome c oxidase subunit 2" evidence="18">
    <location>
        <begin position="24"/>
        <end position="401"/>
    </location>
</feature>
<evidence type="ECO:0000256" key="3">
    <source>
        <dbReference type="ARBA" id="ARBA00022448"/>
    </source>
</evidence>
<dbReference type="EMBL" id="CP097253">
    <property type="protein sequence ID" value="UUR07099.1"/>
    <property type="molecule type" value="Genomic_DNA"/>
</dbReference>
<dbReference type="InterPro" id="IPR011759">
    <property type="entry name" value="Cyt_c_oxidase_su2_TM_dom"/>
</dbReference>
<dbReference type="CDD" id="cd13912">
    <property type="entry name" value="CcO_II_C"/>
    <property type="match status" value="1"/>
</dbReference>
<dbReference type="InterPro" id="IPR008972">
    <property type="entry name" value="Cupredoxin"/>
</dbReference>
<evidence type="ECO:0000256" key="8">
    <source>
        <dbReference type="ARBA" id="ARBA00022982"/>
    </source>
</evidence>
<dbReference type="PANTHER" id="PTHR22888">
    <property type="entry name" value="CYTOCHROME C OXIDASE, SUBUNIT II"/>
    <property type="match status" value="1"/>
</dbReference>
<organism evidence="21 22">
    <name type="scientific">Sphingomonas glaciei</name>
    <dbReference type="NCBI Taxonomy" id="2938948"/>
    <lineage>
        <taxon>Bacteria</taxon>
        <taxon>Pseudomonadati</taxon>
        <taxon>Pseudomonadota</taxon>
        <taxon>Alphaproteobacteria</taxon>
        <taxon>Sphingomonadales</taxon>
        <taxon>Sphingomonadaceae</taxon>
        <taxon>Sphingomonas</taxon>
    </lineage>
</organism>
<dbReference type="Pfam" id="PF02790">
    <property type="entry name" value="COX2_TM"/>
    <property type="match status" value="1"/>
</dbReference>
<feature type="region of interest" description="Disordered" evidence="16">
    <location>
        <begin position="31"/>
        <end position="55"/>
    </location>
</feature>
<dbReference type="InterPro" id="IPR034210">
    <property type="entry name" value="CcO_II_C"/>
</dbReference>
<evidence type="ECO:0000256" key="5">
    <source>
        <dbReference type="ARBA" id="ARBA00022692"/>
    </source>
</evidence>
<feature type="region of interest" description="Disordered" evidence="16">
    <location>
        <begin position="342"/>
        <end position="401"/>
    </location>
</feature>
<feature type="domain" description="Cytochrome oxidase subunit II transmembrane region profile" evidence="20">
    <location>
        <begin position="95"/>
        <end position="191"/>
    </location>
</feature>
<comment type="function">
    <text evidence="12 15">Subunits I and II form the functional core of the enzyme complex. Electrons originating in cytochrome c are transferred via heme a and Cu(A) to the binuclear center formed by heme a3 and Cu(B).</text>
</comment>
<evidence type="ECO:0000256" key="7">
    <source>
        <dbReference type="ARBA" id="ARBA00022967"/>
    </source>
</evidence>
<dbReference type="SUPFAM" id="SSF81464">
    <property type="entry name" value="Cytochrome c oxidase subunit II-like, transmembrane region"/>
    <property type="match status" value="1"/>
</dbReference>
<feature type="compositionally biased region" description="Low complexity" evidence="16">
    <location>
        <begin position="352"/>
        <end position="386"/>
    </location>
</feature>
<dbReference type="PANTHER" id="PTHR22888:SF9">
    <property type="entry name" value="CYTOCHROME C OXIDASE SUBUNIT 2"/>
    <property type="match status" value="1"/>
</dbReference>
<evidence type="ECO:0000313" key="22">
    <source>
        <dbReference type="Proteomes" id="UP000831921"/>
    </source>
</evidence>
<feature type="domain" description="Cytochrome oxidase subunit II copper A binding" evidence="19">
    <location>
        <begin position="192"/>
        <end position="334"/>
    </location>
</feature>
<dbReference type="Gene3D" id="2.60.40.420">
    <property type="entry name" value="Cupredoxins - blue copper proteins"/>
    <property type="match status" value="1"/>
</dbReference>
<dbReference type="Proteomes" id="UP000831921">
    <property type="component" value="Chromosome"/>
</dbReference>
<keyword evidence="9 17" id="KW-1133">Transmembrane helix</keyword>
<keyword evidence="7" id="KW-1278">Translocase</keyword>
<feature type="signal peptide" evidence="18">
    <location>
        <begin position="1"/>
        <end position="23"/>
    </location>
</feature>
<evidence type="ECO:0000256" key="1">
    <source>
        <dbReference type="ARBA" id="ARBA00004141"/>
    </source>
</evidence>
<evidence type="ECO:0000256" key="10">
    <source>
        <dbReference type="ARBA" id="ARBA00023008"/>
    </source>
</evidence>